<dbReference type="EMBL" id="JH793500">
    <property type="protein sequence ID" value="ELQ38233.1"/>
    <property type="molecule type" value="Genomic_DNA"/>
</dbReference>
<name>A0AA97NXJ9_PYRO3</name>
<reference evidence="4" key="1">
    <citation type="journal article" date="2012" name="PLoS Genet.">
        <title>Comparative analysis of the genomes of two field isolates of the rice blast fungus Magnaporthe oryzae.</title>
        <authorList>
            <person name="Xue M."/>
            <person name="Yang J."/>
            <person name="Li Z."/>
            <person name="Hu S."/>
            <person name="Yao N."/>
            <person name="Dean R.A."/>
            <person name="Zhao W."/>
            <person name="Shen M."/>
            <person name="Zhang H."/>
            <person name="Li C."/>
            <person name="Liu L."/>
            <person name="Cao L."/>
            <person name="Xu X."/>
            <person name="Xing Y."/>
            <person name="Hsiang T."/>
            <person name="Zhang Z."/>
            <person name="Xu J.R."/>
            <person name="Peng Y.L."/>
        </authorList>
    </citation>
    <scope>NUCLEOTIDE SEQUENCE</scope>
    <source>
        <strain evidence="4">Y34</strain>
    </source>
</reference>
<dbReference type="PANTHER" id="PTHR14359">
    <property type="entry name" value="HOMO-OLIGOMERIC FLAVIN CONTAINING CYS DECARBOXYLASE FAMILY"/>
    <property type="match status" value="1"/>
</dbReference>
<dbReference type="Gene3D" id="3.40.50.1950">
    <property type="entry name" value="Flavin prenyltransferase-like"/>
    <property type="match status" value="1"/>
</dbReference>
<comment type="similarity">
    <text evidence="2">Belongs to the HFCD (homooligomeric flavin containing Cys decarboxylase) superfamily.</text>
</comment>
<organism evidence="4">
    <name type="scientific">Pyricularia oryzae (strain Y34)</name>
    <name type="common">Rice blast fungus</name>
    <name type="synonym">Magnaporthe oryzae</name>
    <dbReference type="NCBI Taxonomy" id="1143189"/>
    <lineage>
        <taxon>Eukaryota</taxon>
        <taxon>Fungi</taxon>
        <taxon>Dikarya</taxon>
        <taxon>Ascomycota</taxon>
        <taxon>Pezizomycotina</taxon>
        <taxon>Sordariomycetes</taxon>
        <taxon>Sordariomycetidae</taxon>
        <taxon>Magnaporthales</taxon>
        <taxon>Pyriculariaceae</taxon>
        <taxon>Pyricularia</taxon>
    </lineage>
</organism>
<dbReference type="GO" id="GO:0004633">
    <property type="term" value="F:phosphopantothenoylcysteine decarboxylase activity"/>
    <property type="evidence" value="ECO:0007669"/>
    <property type="project" value="TreeGrafter"/>
</dbReference>
<dbReference type="InterPro" id="IPR036551">
    <property type="entry name" value="Flavin_trans-like"/>
</dbReference>
<dbReference type="AlphaFoldDB" id="A0AA97NXJ9"/>
<dbReference type="GO" id="GO:0071513">
    <property type="term" value="C:phosphopantothenoylcysteine decarboxylase complex"/>
    <property type="evidence" value="ECO:0007669"/>
    <property type="project" value="TreeGrafter"/>
</dbReference>
<feature type="domain" description="Flavoprotein" evidence="3">
    <location>
        <begin position="113"/>
        <end position="323"/>
    </location>
</feature>
<accession>A0AA97NXJ9</accession>
<dbReference type="InterPro" id="IPR003382">
    <property type="entry name" value="Flavoprotein"/>
</dbReference>
<dbReference type="GO" id="GO:0010181">
    <property type="term" value="F:FMN binding"/>
    <property type="evidence" value="ECO:0007669"/>
    <property type="project" value="TreeGrafter"/>
</dbReference>
<protein>
    <submittedName>
        <fullName evidence="4">Phosphopantothenoylcysteine decarboxylase</fullName>
    </submittedName>
</protein>
<evidence type="ECO:0000256" key="2">
    <source>
        <dbReference type="ARBA" id="ARBA00038350"/>
    </source>
</evidence>
<sequence length="338" mass="37010">MAELMFGDCQIGEVGSYFKAAFPGLRALGLQRGQGSELWRMMVLGTYLPRQVYGLSSTSGSKFGSRFNSNNLYLQLHLTKHTRRTMVRTQQPQQQQDATAVSALSASISDGKKHLLLSASGSVATIKLPNILKALGEAHDPSRLSIRVVLTHSAEHFLAGQAEEQPTLEAIRSIPCVDAVYGDADEWGPRPWKRGEGILHIELRKWADMLVIAPLSANTLAKIANGICNNLLTSVVRAWDTDGVVEGRRKRITVCPAMNTAMWRHPITAKQIRTLEKDWGVASAQGESDGGWFEVLPPQEMKLACGDVGVGGMVDWNQIVKAIELTLDLSQDRLGQPT</sequence>
<evidence type="ECO:0000259" key="3">
    <source>
        <dbReference type="Pfam" id="PF02441"/>
    </source>
</evidence>
<dbReference type="PANTHER" id="PTHR14359:SF6">
    <property type="entry name" value="PHOSPHOPANTOTHENOYLCYSTEINE DECARBOXYLASE"/>
    <property type="match status" value="1"/>
</dbReference>
<gene>
    <name evidence="4" type="ORF">OOU_Y34scaffold00548g49</name>
</gene>
<evidence type="ECO:0000313" key="4">
    <source>
        <dbReference type="EMBL" id="ELQ38233.1"/>
    </source>
</evidence>
<proteinExistence type="inferred from homology"/>
<dbReference type="Pfam" id="PF02441">
    <property type="entry name" value="Flavoprotein"/>
    <property type="match status" value="1"/>
</dbReference>
<dbReference type="Proteomes" id="UP000011086">
    <property type="component" value="Unassembled WGS sequence"/>
</dbReference>
<dbReference type="GO" id="GO:0015937">
    <property type="term" value="P:coenzyme A biosynthetic process"/>
    <property type="evidence" value="ECO:0007669"/>
    <property type="project" value="UniProtKB-KW"/>
</dbReference>
<evidence type="ECO:0000256" key="1">
    <source>
        <dbReference type="ARBA" id="ARBA00022993"/>
    </source>
</evidence>
<dbReference type="SUPFAM" id="SSF52507">
    <property type="entry name" value="Homo-oligomeric flavin-containing Cys decarboxylases, HFCD"/>
    <property type="match status" value="1"/>
</dbReference>
<keyword evidence="1" id="KW-0173">Coenzyme A biosynthesis</keyword>